<evidence type="ECO:0000256" key="1">
    <source>
        <dbReference type="SAM" id="SignalP"/>
    </source>
</evidence>
<sequence>MKLNIMIQSMALALATMVAFVNCSKKVAASNASGQEDPVNTNTTIRIPADTETMLRNPLNGWVLYGSLNAAADFWTKLDRISVPGQTGTLKIEDFAGTMYVRTSWTSLNPSENVYGWDTNEKLKTLIGNARQRKMKIALRVVIDSRDKAEDFTPAYVREAGAQGYYTKTGSRTVWSPYPDDRVFQQKYTQFIKAFAQKFNDPELVEFIDGFGLGKWGEAHSMNYLDVNNREQVFKWAVDLYSNEFTKIPLAINYHRLIAMPKDWGAADPMSENLLNYAFSKGYILRHDAFGMSGYYQSWEKTIAEKWKHKLPNIMEGGWVTAQHPFQTDARKYVTKGDVRRGEYDDSKQAGVNMMDFRVGETDIWFNETFDLVKSFITEGGYRLYPDQISIPASVVKSAKTTIEHKWNNMGWGYCPNNIKQWNYKYKVAFALLDPASKKPVSIFVDDTADPSKWIKGAPTSYLFKPDLSRVTNGAYLWAVAIVDTSKQNQPGILLATKGDITAEGWTIVSDVTIK</sequence>
<keyword evidence="3" id="KW-1185">Reference proteome</keyword>
<dbReference type="SUPFAM" id="SSF51445">
    <property type="entry name" value="(Trans)glycosidases"/>
    <property type="match status" value="1"/>
</dbReference>
<dbReference type="EMBL" id="CP139960">
    <property type="protein sequence ID" value="WQD38525.1"/>
    <property type="molecule type" value="Genomic_DNA"/>
</dbReference>
<feature type="signal peptide" evidence="1">
    <location>
        <begin position="1"/>
        <end position="21"/>
    </location>
</feature>
<reference evidence="2 3" key="1">
    <citation type="submission" date="2023-12" db="EMBL/GenBank/DDBJ databases">
        <title>Genome sequencing and assembly of bacterial species from a model synthetic community.</title>
        <authorList>
            <person name="Hogle S.L."/>
        </authorList>
    </citation>
    <scope>NUCLEOTIDE SEQUENCE [LARGE SCALE GENOMIC DNA]</scope>
    <source>
        <strain evidence="2 3">HAMBI_3031</strain>
    </source>
</reference>
<accession>A0ABZ0W5H5</accession>
<protein>
    <submittedName>
        <fullName evidence="2">DUF4832 domain-containing protein</fullName>
    </submittedName>
</protein>
<evidence type="ECO:0000313" key="2">
    <source>
        <dbReference type="EMBL" id="WQD38525.1"/>
    </source>
</evidence>
<evidence type="ECO:0000313" key="3">
    <source>
        <dbReference type="Proteomes" id="UP001325680"/>
    </source>
</evidence>
<gene>
    <name evidence="2" type="ORF">U0035_22895</name>
</gene>
<dbReference type="Proteomes" id="UP001325680">
    <property type="component" value="Chromosome"/>
</dbReference>
<name>A0ABZ0W5H5_9BACT</name>
<keyword evidence="1" id="KW-0732">Signal</keyword>
<organism evidence="2 3">
    <name type="scientific">Niabella yanshanensis</name>
    <dbReference type="NCBI Taxonomy" id="577386"/>
    <lineage>
        <taxon>Bacteria</taxon>
        <taxon>Pseudomonadati</taxon>
        <taxon>Bacteroidota</taxon>
        <taxon>Chitinophagia</taxon>
        <taxon>Chitinophagales</taxon>
        <taxon>Chitinophagaceae</taxon>
        <taxon>Niabella</taxon>
    </lineage>
</organism>
<proteinExistence type="predicted"/>
<dbReference type="RefSeq" id="WP_162817885.1">
    <property type="nucleotide sequence ID" value="NZ_CP139960.1"/>
</dbReference>
<feature type="chain" id="PRO_5046920854" evidence="1">
    <location>
        <begin position="22"/>
        <end position="515"/>
    </location>
</feature>
<dbReference type="InterPro" id="IPR017853">
    <property type="entry name" value="GH"/>
</dbReference>
<dbReference type="Gene3D" id="3.20.20.80">
    <property type="entry name" value="Glycosidases"/>
    <property type="match status" value="1"/>
</dbReference>